<sequence length="305" mass="35110">MTANSYTGRFAPSPTGPLHFGSLVTATASYFQAKSKKGKWLVRIEDIDKEREQQGASTLILNALEAHHFFWDDDIVYQSNRQEYYQDAIQKLNKLNITYRCQCSRKSIQQYLEKHKLHNSNSALTIYPGICRNKNIHIKQSHTLRLLVHDQEITFTDTIQGKQVSHTKYHGDFILQKRDGSVTYQLAVAIDDVQQNITEVVRGFDLIDSSSKQILIQSLLNHPIPKYCHLPIIGTNDGTKLSKHNGAKPLENHLASSQLWKALSYLKQYPPLELKSANIQELHNWATQNWDINRISNKHNFLIYK</sequence>
<dbReference type="GO" id="GO:0008270">
    <property type="term" value="F:zinc ion binding"/>
    <property type="evidence" value="ECO:0007669"/>
    <property type="project" value="InterPro"/>
</dbReference>
<protein>
    <submittedName>
        <fullName evidence="8">Glutamyl-Q tRNA(Asp) synthetase</fullName>
    </submittedName>
</protein>
<keyword evidence="3" id="KW-0547">Nucleotide-binding</keyword>
<evidence type="ECO:0000256" key="2">
    <source>
        <dbReference type="ARBA" id="ARBA00022723"/>
    </source>
</evidence>
<dbReference type="Gene3D" id="3.40.50.620">
    <property type="entry name" value="HUPs"/>
    <property type="match status" value="1"/>
</dbReference>
<feature type="domain" description="Glutamyl/glutaminyl-tRNA synthetase class Ib catalytic" evidence="7">
    <location>
        <begin position="9"/>
        <end position="248"/>
    </location>
</feature>
<dbReference type="GO" id="GO:0006424">
    <property type="term" value="P:glutamyl-tRNA aminoacylation"/>
    <property type="evidence" value="ECO:0007669"/>
    <property type="project" value="InterPro"/>
</dbReference>
<dbReference type="InterPro" id="IPR022380">
    <property type="entry name" value="Glu-Q_tRNA(Asp)_Synthase"/>
</dbReference>
<evidence type="ECO:0000256" key="4">
    <source>
        <dbReference type="ARBA" id="ARBA00022833"/>
    </source>
</evidence>
<evidence type="ECO:0000256" key="5">
    <source>
        <dbReference type="ARBA" id="ARBA00022840"/>
    </source>
</evidence>
<dbReference type="AlphaFoldDB" id="A0A3B0ZP07"/>
<dbReference type="GO" id="GO:0005829">
    <property type="term" value="C:cytosol"/>
    <property type="evidence" value="ECO:0007669"/>
    <property type="project" value="TreeGrafter"/>
</dbReference>
<reference evidence="8" key="1">
    <citation type="submission" date="2018-06" db="EMBL/GenBank/DDBJ databases">
        <authorList>
            <person name="Zhirakovskaya E."/>
        </authorList>
    </citation>
    <scope>NUCLEOTIDE SEQUENCE</scope>
</reference>
<dbReference type="Pfam" id="PF00749">
    <property type="entry name" value="tRNA-synt_1c"/>
    <property type="match status" value="1"/>
</dbReference>
<keyword evidence="1" id="KW-0436">Ligase</keyword>
<keyword evidence="4" id="KW-0862">Zinc</keyword>
<dbReference type="GO" id="GO:0005524">
    <property type="term" value="F:ATP binding"/>
    <property type="evidence" value="ECO:0007669"/>
    <property type="project" value="UniProtKB-KW"/>
</dbReference>
<evidence type="ECO:0000256" key="3">
    <source>
        <dbReference type="ARBA" id="ARBA00022741"/>
    </source>
</evidence>
<dbReference type="InterPro" id="IPR000924">
    <property type="entry name" value="Glu/Gln-tRNA-synth"/>
</dbReference>
<keyword evidence="2" id="KW-0479">Metal-binding</keyword>
<evidence type="ECO:0000259" key="7">
    <source>
        <dbReference type="Pfam" id="PF00749"/>
    </source>
</evidence>
<dbReference type="InterPro" id="IPR049940">
    <property type="entry name" value="GluQ/Sye"/>
</dbReference>
<proteinExistence type="predicted"/>
<evidence type="ECO:0000256" key="6">
    <source>
        <dbReference type="ARBA" id="ARBA00023146"/>
    </source>
</evidence>
<dbReference type="EMBL" id="UOFS01000022">
    <property type="protein sequence ID" value="VAW95295.1"/>
    <property type="molecule type" value="Genomic_DNA"/>
</dbReference>
<dbReference type="NCBIfam" id="TIGR03838">
    <property type="entry name" value="queuosine_YadB"/>
    <property type="match status" value="1"/>
</dbReference>
<dbReference type="GO" id="GO:0004818">
    <property type="term" value="F:glutamate-tRNA ligase activity"/>
    <property type="evidence" value="ECO:0007669"/>
    <property type="project" value="TreeGrafter"/>
</dbReference>
<dbReference type="GO" id="GO:0006400">
    <property type="term" value="P:tRNA modification"/>
    <property type="evidence" value="ECO:0007669"/>
    <property type="project" value="InterPro"/>
</dbReference>
<dbReference type="PANTHER" id="PTHR43311">
    <property type="entry name" value="GLUTAMATE--TRNA LIGASE"/>
    <property type="match status" value="1"/>
</dbReference>
<dbReference type="PANTHER" id="PTHR43311:SF1">
    <property type="entry name" value="GLUTAMYL-Q TRNA(ASP) SYNTHETASE"/>
    <property type="match status" value="1"/>
</dbReference>
<gene>
    <name evidence="8" type="ORF">MNBD_GAMMA22-27</name>
</gene>
<dbReference type="SUPFAM" id="SSF52374">
    <property type="entry name" value="Nucleotidylyl transferase"/>
    <property type="match status" value="1"/>
</dbReference>
<accession>A0A3B0ZP07</accession>
<dbReference type="NCBIfam" id="NF004314">
    <property type="entry name" value="PRK05710.1-3"/>
    <property type="match status" value="1"/>
</dbReference>
<name>A0A3B0ZP07_9ZZZZ</name>
<dbReference type="InterPro" id="IPR014729">
    <property type="entry name" value="Rossmann-like_a/b/a_fold"/>
</dbReference>
<evidence type="ECO:0000256" key="1">
    <source>
        <dbReference type="ARBA" id="ARBA00022598"/>
    </source>
</evidence>
<evidence type="ECO:0000313" key="8">
    <source>
        <dbReference type="EMBL" id="VAW95295.1"/>
    </source>
</evidence>
<dbReference type="PRINTS" id="PR00987">
    <property type="entry name" value="TRNASYNTHGLU"/>
</dbReference>
<organism evidence="8">
    <name type="scientific">hydrothermal vent metagenome</name>
    <dbReference type="NCBI Taxonomy" id="652676"/>
    <lineage>
        <taxon>unclassified sequences</taxon>
        <taxon>metagenomes</taxon>
        <taxon>ecological metagenomes</taxon>
    </lineage>
</organism>
<keyword evidence="6" id="KW-0030">Aminoacyl-tRNA synthetase</keyword>
<keyword evidence="5" id="KW-0067">ATP-binding</keyword>
<dbReference type="InterPro" id="IPR020058">
    <property type="entry name" value="Glu/Gln-tRNA-synth_Ib_cat-dom"/>
</dbReference>